<dbReference type="PIRSF" id="PIRSF016521">
    <property type="entry name" value="Acyl-CoA_hydro"/>
    <property type="match status" value="1"/>
</dbReference>
<dbReference type="Proteomes" id="UP000029050">
    <property type="component" value="Unassembled WGS sequence"/>
</dbReference>
<dbReference type="GO" id="GO:0006637">
    <property type="term" value="P:acyl-CoA metabolic process"/>
    <property type="evidence" value="ECO:0007669"/>
    <property type="project" value="InterPro"/>
</dbReference>
<organism evidence="5 6">
    <name type="scientific">Bifidobacterium psychraerophilum</name>
    <dbReference type="NCBI Taxonomy" id="218140"/>
    <lineage>
        <taxon>Bacteria</taxon>
        <taxon>Bacillati</taxon>
        <taxon>Actinomycetota</taxon>
        <taxon>Actinomycetes</taxon>
        <taxon>Bifidobacteriales</taxon>
        <taxon>Bifidobacteriaceae</taxon>
        <taxon>Bifidobacterium</taxon>
    </lineage>
</organism>
<gene>
    <name evidence="5" type="ORF">BPSY_1168</name>
</gene>
<dbReference type="Pfam" id="PF04775">
    <property type="entry name" value="Bile_Hydr_Trans"/>
    <property type="match status" value="1"/>
</dbReference>
<dbReference type="eggNOG" id="COG1073">
    <property type="taxonomic scope" value="Bacteria"/>
</dbReference>
<dbReference type="RefSeq" id="WP_033495138.1">
    <property type="nucleotide sequence ID" value="NZ_JGZI01000009.1"/>
</dbReference>
<dbReference type="STRING" id="218140.BPSY_1168"/>
<keyword evidence="6" id="KW-1185">Reference proteome</keyword>
<evidence type="ECO:0000259" key="4">
    <source>
        <dbReference type="Pfam" id="PF08840"/>
    </source>
</evidence>
<comment type="similarity">
    <text evidence="1">Belongs to the C/M/P thioester hydrolase family.</text>
</comment>
<evidence type="ECO:0000259" key="3">
    <source>
        <dbReference type="Pfam" id="PF04775"/>
    </source>
</evidence>
<dbReference type="Pfam" id="PF08840">
    <property type="entry name" value="BAAT_C"/>
    <property type="match status" value="1"/>
</dbReference>
<proteinExistence type="inferred from homology"/>
<dbReference type="Gene3D" id="2.60.40.2240">
    <property type="entry name" value="Acyl-CoA thioester hydrolase/BAAT N-terminal domain"/>
    <property type="match status" value="1"/>
</dbReference>
<dbReference type="InterPro" id="IPR016662">
    <property type="entry name" value="Acyl-CoA_thioEstase_long-chain"/>
</dbReference>
<feature type="domain" description="BAAT/Acyl-CoA thioester hydrolase C-terminal" evidence="4">
    <location>
        <begin position="217"/>
        <end position="419"/>
    </location>
</feature>
<feature type="active site" description="Charge relay system" evidence="2">
    <location>
        <position position="344"/>
    </location>
</feature>
<protein>
    <submittedName>
        <fullName evidence="5">Acyl-CoA thioesterase 1</fullName>
        <ecNumber evidence="5">3.1.2.2</ecNumber>
    </submittedName>
</protein>
<dbReference type="InterPro" id="IPR014940">
    <property type="entry name" value="BAAT_C"/>
</dbReference>
<name>A0A087CGB7_9BIFI</name>
<dbReference type="Gene3D" id="3.40.50.1820">
    <property type="entry name" value="alpha/beta hydrolase"/>
    <property type="match status" value="1"/>
</dbReference>
<feature type="active site" description="Charge relay system" evidence="2">
    <location>
        <position position="379"/>
    </location>
</feature>
<keyword evidence="5" id="KW-0378">Hydrolase</keyword>
<dbReference type="PANTHER" id="PTHR10824:SF4">
    <property type="entry name" value="ACYL-COENZYME A THIOESTERASE 1-LIKE"/>
    <property type="match status" value="1"/>
</dbReference>
<reference evidence="5 6" key="1">
    <citation type="submission" date="2014-03" db="EMBL/GenBank/DDBJ databases">
        <title>Genomics of Bifidobacteria.</title>
        <authorList>
            <person name="Ventura M."/>
            <person name="Milani C."/>
            <person name="Lugli G.A."/>
        </authorList>
    </citation>
    <scope>NUCLEOTIDE SEQUENCE [LARGE SCALE GENOMIC DNA]</scope>
    <source>
        <strain evidence="5 6">LMG 21775</strain>
    </source>
</reference>
<evidence type="ECO:0000313" key="6">
    <source>
        <dbReference type="Proteomes" id="UP000029050"/>
    </source>
</evidence>
<dbReference type="GO" id="GO:0047617">
    <property type="term" value="F:fatty acyl-CoA hydrolase activity"/>
    <property type="evidence" value="ECO:0007669"/>
    <property type="project" value="TreeGrafter"/>
</dbReference>
<feature type="domain" description="Acyl-CoA thioester hydrolase/bile acid-CoA amino acid N-acetyltransferase" evidence="3">
    <location>
        <begin position="21"/>
        <end position="152"/>
    </location>
</feature>
<dbReference type="PANTHER" id="PTHR10824">
    <property type="entry name" value="ACYL-COENZYME A THIOESTERASE-RELATED"/>
    <property type="match status" value="1"/>
</dbReference>
<dbReference type="EC" id="3.1.2.2" evidence="5"/>
<accession>A0A087CGB7</accession>
<dbReference type="OrthoDB" id="3189021at2"/>
<dbReference type="SUPFAM" id="SSF53474">
    <property type="entry name" value="alpha/beta-Hydrolases"/>
    <property type="match status" value="1"/>
</dbReference>
<dbReference type="InterPro" id="IPR042490">
    <property type="entry name" value="Thio_Ohase/BAAT_N"/>
</dbReference>
<dbReference type="InterPro" id="IPR006862">
    <property type="entry name" value="Thio_Ohase/aa_AcTrfase"/>
</dbReference>
<dbReference type="InterPro" id="IPR029058">
    <property type="entry name" value="AB_hydrolase_fold"/>
</dbReference>
<evidence type="ECO:0000313" key="5">
    <source>
        <dbReference type="EMBL" id="KFI82317.1"/>
    </source>
</evidence>
<dbReference type="AlphaFoldDB" id="A0A087CGB7"/>
<evidence type="ECO:0000256" key="1">
    <source>
        <dbReference type="ARBA" id="ARBA00006538"/>
    </source>
</evidence>
<feature type="active site" description="Charge relay system" evidence="2">
    <location>
        <position position="245"/>
    </location>
</feature>
<evidence type="ECO:0000256" key="2">
    <source>
        <dbReference type="PIRSR" id="PIRSR016521-1"/>
    </source>
</evidence>
<dbReference type="GO" id="GO:0006631">
    <property type="term" value="P:fatty acid metabolic process"/>
    <property type="evidence" value="ECO:0007669"/>
    <property type="project" value="TreeGrafter"/>
</dbReference>
<sequence length="433" mass="47246">MSATNNDRPYIQVDHSTSPADQEISISLHHLPPNRLITVEAQTSTPYYCINVPVQQSGLPWRAQAQYLSDNEGTIDMCTDPSLSGSFTGLHPMGLLYCLSPVQNAAPRTPQSPLPARGFTLHLRAMHEGAVLCDKEIRRNYLTEQSRIIPVQGQDYRGVLYHPGSIKAPAIMVLSGSEGGSDKARNIAQMLCSHGFAALAIGYFHAEGLAENLDGIALEIVERALEYLSQRDDIDAGHIGLYGRSKGAEMALAAAQRIPGIAAVVANSPSAQVLEGIKGRMPSRGSSWTWRGKELAYRKFGIHDLLKRNPSNDSLHHPASTALPCAIESENIKAPLLMFASTHDEIWPAFASMRALSERRVANDIGYPTIAVPCTSVGHMLTIPWMPNPRYPSALWHTNAQECARAWKTTLEFFGAHLGIAEGHACPDECRQA</sequence>
<comment type="caution">
    <text evidence="5">The sequence shown here is derived from an EMBL/GenBank/DDBJ whole genome shotgun (WGS) entry which is preliminary data.</text>
</comment>
<dbReference type="EMBL" id="JGZI01000009">
    <property type="protein sequence ID" value="KFI82317.1"/>
    <property type="molecule type" value="Genomic_DNA"/>
</dbReference>
<dbReference type="GeneID" id="98300374"/>